<dbReference type="Proteomes" id="UP001177021">
    <property type="component" value="Unassembled WGS sequence"/>
</dbReference>
<keyword evidence="2" id="KW-1185">Reference proteome</keyword>
<comment type="caution">
    <text evidence="1">The sequence shown here is derived from an EMBL/GenBank/DDBJ whole genome shotgun (WGS) entry which is preliminary data.</text>
</comment>
<name>A0ACB0IW88_TRIPR</name>
<accession>A0ACB0IW88</accession>
<sequence length="133" mass="15220">MEEPLDEAENTLFKLQLGGEVSIKELLRPSDTFVEQHWGMGGIGNKSSENYEGWAVDINEYACESLKLNHPETQNLMKKLMMKSQKISLSLRSFRWKGLFLFAMAIPMKQRHQDCTLKCNGRAMVLVMIHGSQ</sequence>
<protein>
    <submittedName>
        <fullName evidence="1">Uncharacterized protein</fullName>
    </submittedName>
</protein>
<reference evidence="1" key="1">
    <citation type="submission" date="2023-10" db="EMBL/GenBank/DDBJ databases">
        <authorList>
            <person name="Rodriguez Cubillos JULIANA M."/>
            <person name="De Vega J."/>
        </authorList>
    </citation>
    <scope>NUCLEOTIDE SEQUENCE</scope>
</reference>
<proteinExistence type="predicted"/>
<gene>
    <name evidence="1" type="ORF">MILVUS5_LOCUS6797</name>
</gene>
<evidence type="ECO:0000313" key="2">
    <source>
        <dbReference type="Proteomes" id="UP001177021"/>
    </source>
</evidence>
<dbReference type="EMBL" id="CASHSV030000002">
    <property type="protein sequence ID" value="CAJ2636281.1"/>
    <property type="molecule type" value="Genomic_DNA"/>
</dbReference>
<organism evidence="1 2">
    <name type="scientific">Trifolium pratense</name>
    <name type="common">Red clover</name>
    <dbReference type="NCBI Taxonomy" id="57577"/>
    <lineage>
        <taxon>Eukaryota</taxon>
        <taxon>Viridiplantae</taxon>
        <taxon>Streptophyta</taxon>
        <taxon>Embryophyta</taxon>
        <taxon>Tracheophyta</taxon>
        <taxon>Spermatophyta</taxon>
        <taxon>Magnoliopsida</taxon>
        <taxon>eudicotyledons</taxon>
        <taxon>Gunneridae</taxon>
        <taxon>Pentapetalae</taxon>
        <taxon>rosids</taxon>
        <taxon>fabids</taxon>
        <taxon>Fabales</taxon>
        <taxon>Fabaceae</taxon>
        <taxon>Papilionoideae</taxon>
        <taxon>50 kb inversion clade</taxon>
        <taxon>NPAAA clade</taxon>
        <taxon>Hologalegina</taxon>
        <taxon>IRL clade</taxon>
        <taxon>Trifolieae</taxon>
        <taxon>Trifolium</taxon>
    </lineage>
</organism>
<evidence type="ECO:0000313" key="1">
    <source>
        <dbReference type="EMBL" id="CAJ2636281.1"/>
    </source>
</evidence>